<dbReference type="GO" id="GO:0005044">
    <property type="term" value="F:scavenger receptor activity"/>
    <property type="evidence" value="ECO:0007669"/>
    <property type="project" value="Ensembl"/>
</dbReference>
<dbReference type="PANTHER" id="PTHR24038">
    <property type="entry name" value="STABILIN"/>
    <property type="match status" value="1"/>
</dbReference>
<keyword evidence="4" id="KW-1133">Transmembrane helix</keyword>
<organism evidence="16 17">
    <name type="scientific">Lepisosteus oculatus</name>
    <name type="common">Spotted gar</name>
    <dbReference type="NCBI Taxonomy" id="7918"/>
    <lineage>
        <taxon>Eukaryota</taxon>
        <taxon>Metazoa</taxon>
        <taxon>Chordata</taxon>
        <taxon>Craniata</taxon>
        <taxon>Vertebrata</taxon>
        <taxon>Euteleostomi</taxon>
        <taxon>Actinopterygii</taxon>
        <taxon>Neopterygii</taxon>
        <taxon>Holostei</taxon>
        <taxon>Semionotiformes</taxon>
        <taxon>Lepisosteidae</taxon>
        <taxon>Lepisosteus</taxon>
    </lineage>
</organism>
<dbReference type="Gene3D" id="2.30.180.10">
    <property type="entry name" value="FAS1 domain"/>
    <property type="match status" value="7"/>
</dbReference>
<feature type="signal peptide" evidence="12">
    <location>
        <begin position="1"/>
        <end position="25"/>
    </location>
</feature>
<dbReference type="GO" id="GO:0016020">
    <property type="term" value="C:membrane"/>
    <property type="evidence" value="ECO:0007669"/>
    <property type="project" value="UniProtKB-SubCell"/>
</dbReference>
<dbReference type="Gene3D" id="2.10.25.10">
    <property type="entry name" value="Laminin"/>
    <property type="match status" value="8"/>
</dbReference>
<dbReference type="EMBL" id="AHAT01025748">
    <property type="status" value="NOT_ANNOTATED_CDS"/>
    <property type="molecule type" value="Genomic_DNA"/>
</dbReference>
<dbReference type="CDD" id="cd00055">
    <property type="entry name" value="EGF_Lam"/>
    <property type="match status" value="1"/>
</dbReference>
<feature type="disulfide bond" evidence="11">
    <location>
        <begin position="2193"/>
        <end position="2262"/>
    </location>
</feature>
<evidence type="ECO:0000313" key="17">
    <source>
        <dbReference type="Proteomes" id="UP000018468"/>
    </source>
</evidence>
<dbReference type="EMBL" id="AHAT01025745">
    <property type="status" value="NOT_ANNOTATED_CDS"/>
    <property type="molecule type" value="Genomic_DNA"/>
</dbReference>
<keyword evidence="3" id="KW-0812">Transmembrane</keyword>
<keyword evidence="2 10" id="KW-0245">EGF-like domain</keyword>
<feature type="domain" description="FAS1" evidence="14">
    <location>
        <begin position="1570"/>
        <end position="1698"/>
    </location>
</feature>
<dbReference type="InterPro" id="IPR056806">
    <property type="entry name" value="EGF_STAB1-2"/>
</dbReference>
<dbReference type="PROSITE" id="PS01186">
    <property type="entry name" value="EGF_2"/>
    <property type="match status" value="12"/>
</dbReference>
<feature type="domain" description="FAS1" evidence="14">
    <location>
        <begin position="969"/>
        <end position="1101"/>
    </location>
</feature>
<dbReference type="Gene3D" id="3.10.100.10">
    <property type="entry name" value="Mannose-Binding Protein A, subunit A"/>
    <property type="match status" value="1"/>
</dbReference>
<keyword evidence="8" id="KW-0325">Glycoprotein</keyword>
<feature type="disulfide bond" evidence="10">
    <location>
        <begin position="1961"/>
        <end position="1970"/>
    </location>
</feature>
<dbReference type="Pfam" id="PF00053">
    <property type="entry name" value="EGF_laminin"/>
    <property type="match status" value="1"/>
</dbReference>
<dbReference type="FunFam" id="2.30.180.10:FF:000005">
    <property type="entry name" value="Stabilin 2"/>
    <property type="match status" value="2"/>
</dbReference>
<feature type="domain" description="EGF-like" evidence="13">
    <location>
        <begin position="712"/>
        <end position="750"/>
    </location>
</feature>
<dbReference type="PANTHER" id="PTHR24038:SF0">
    <property type="entry name" value="STABILIN-2"/>
    <property type="match status" value="1"/>
</dbReference>
<feature type="disulfide bond" evidence="11">
    <location>
        <begin position="2217"/>
        <end position="2238"/>
    </location>
</feature>
<keyword evidence="12" id="KW-0732">Signal</keyword>
<dbReference type="Pfam" id="PF02469">
    <property type="entry name" value="Fasciclin"/>
    <property type="match status" value="7"/>
</dbReference>
<feature type="disulfide bond" evidence="10">
    <location>
        <begin position="1410"/>
        <end position="1420"/>
    </location>
</feature>
<dbReference type="GO" id="GO:0042632">
    <property type="term" value="P:cholesterol homeostasis"/>
    <property type="evidence" value="ECO:0007669"/>
    <property type="project" value="Ensembl"/>
</dbReference>
<dbReference type="InterPro" id="IPR036378">
    <property type="entry name" value="FAS1_dom_sf"/>
</dbReference>
<dbReference type="PROSITE" id="PS50213">
    <property type="entry name" value="FAS1"/>
    <property type="match status" value="7"/>
</dbReference>
<evidence type="ECO:0000256" key="3">
    <source>
        <dbReference type="ARBA" id="ARBA00022692"/>
    </source>
</evidence>
<dbReference type="InterPro" id="IPR002049">
    <property type="entry name" value="LE_dom"/>
</dbReference>
<dbReference type="InterPro" id="IPR001881">
    <property type="entry name" value="EGF-like_Ca-bd_dom"/>
</dbReference>
<keyword evidence="6 10" id="KW-1015">Disulfide bond</keyword>
<dbReference type="FunCoup" id="W5NCW4">
    <property type="interactions" value="595"/>
</dbReference>
<feature type="domain" description="FAS1" evidence="14">
    <location>
        <begin position="1714"/>
        <end position="1855"/>
    </location>
</feature>
<dbReference type="SMART" id="SM00445">
    <property type="entry name" value="LINK"/>
    <property type="match status" value="1"/>
</dbReference>
<feature type="disulfide bond" evidence="10">
    <location>
        <begin position="2024"/>
        <end position="2034"/>
    </location>
</feature>
<evidence type="ECO:0000256" key="8">
    <source>
        <dbReference type="ARBA" id="ARBA00023180"/>
    </source>
</evidence>
<dbReference type="eggNOG" id="KOG1218">
    <property type="taxonomic scope" value="Eukaryota"/>
</dbReference>
<dbReference type="Bgee" id="ENSLOCG00000015003">
    <property type="expression patterns" value="Expressed in testis and 9 other cell types or tissues"/>
</dbReference>
<dbReference type="InterPro" id="IPR009030">
    <property type="entry name" value="Growth_fac_rcpt_cys_sf"/>
</dbReference>
<dbReference type="Pfam" id="PF24887">
    <property type="entry name" value="EGF_STAB1-2"/>
    <property type="match status" value="2"/>
</dbReference>
<reference evidence="16" key="2">
    <citation type="submission" date="2025-08" db="UniProtKB">
        <authorList>
            <consortium name="Ensembl"/>
        </authorList>
    </citation>
    <scope>IDENTIFICATION</scope>
</reference>
<dbReference type="SMART" id="SM00181">
    <property type="entry name" value="EGF"/>
    <property type="match status" value="21"/>
</dbReference>
<evidence type="ECO:0000256" key="12">
    <source>
        <dbReference type="SAM" id="SignalP"/>
    </source>
</evidence>
<feature type="disulfide bond" evidence="10">
    <location>
        <begin position="896"/>
        <end position="913"/>
    </location>
</feature>
<feature type="domain" description="EGF-like" evidence="13">
    <location>
        <begin position="1487"/>
        <end position="1528"/>
    </location>
</feature>
<dbReference type="GO" id="GO:0005540">
    <property type="term" value="F:hyaluronic acid binding"/>
    <property type="evidence" value="ECO:0007669"/>
    <property type="project" value="InterPro"/>
</dbReference>
<feature type="disulfide bond" evidence="10">
    <location>
        <begin position="1348"/>
        <end position="1357"/>
    </location>
</feature>
<evidence type="ECO:0000256" key="10">
    <source>
        <dbReference type="PROSITE-ProRule" id="PRU00076"/>
    </source>
</evidence>
<dbReference type="SMART" id="SM00554">
    <property type="entry name" value="FAS1"/>
    <property type="match status" value="7"/>
</dbReference>
<feature type="domain" description="FAS1" evidence="14">
    <location>
        <begin position="1111"/>
        <end position="1239"/>
    </location>
</feature>
<feature type="domain" description="Link" evidence="15">
    <location>
        <begin position="2171"/>
        <end position="2264"/>
    </location>
</feature>
<name>W5NCW4_LEPOC</name>
<proteinExistence type="predicted"/>
<feature type="domain" description="EGF-like" evidence="13">
    <location>
        <begin position="928"/>
        <end position="969"/>
    </location>
</feature>
<feature type="domain" description="EGF-like" evidence="13">
    <location>
        <begin position="1529"/>
        <end position="1570"/>
    </location>
</feature>
<dbReference type="EMBL" id="AHAT01025750">
    <property type="status" value="NOT_ANNOTATED_CDS"/>
    <property type="molecule type" value="Genomic_DNA"/>
</dbReference>
<feature type="domain" description="FAS1" evidence="14">
    <location>
        <begin position="490"/>
        <end position="624"/>
    </location>
</feature>
<evidence type="ECO:0000256" key="1">
    <source>
        <dbReference type="ARBA" id="ARBA00004479"/>
    </source>
</evidence>
<dbReference type="HOGENOM" id="CLU_001035_0_0_1"/>
<dbReference type="OMA" id="NNKSEMW"/>
<evidence type="ECO:0000256" key="2">
    <source>
        <dbReference type="ARBA" id="ARBA00022536"/>
    </source>
</evidence>
<dbReference type="SMART" id="SM00179">
    <property type="entry name" value="EGF_CA"/>
    <property type="match status" value="6"/>
</dbReference>
<evidence type="ECO:0000256" key="11">
    <source>
        <dbReference type="PROSITE-ProRule" id="PRU00323"/>
    </source>
</evidence>
<dbReference type="FunFam" id="3.10.100.10:FF:000001">
    <property type="entry name" value="Hyaluronan proteoglycan link protein 1"/>
    <property type="match status" value="1"/>
</dbReference>
<keyword evidence="7" id="KW-0675">Receptor</keyword>
<feature type="domain" description="EGF-like" evidence="13">
    <location>
        <begin position="884"/>
        <end position="927"/>
    </location>
</feature>
<feature type="domain" description="EGF-like" evidence="13">
    <location>
        <begin position="1406"/>
        <end position="1444"/>
    </location>
</feature>
<comment type="caution">
    <text evidence="10">Lacks conserved residue(s) required for the propagation of feature annotation.</text>
</comment>
<sequence length="2525" mass="274523">MDQKRRFHTVLYLAFLLWWLFCSLADGVKNRCDKKTLVMTKSECRSCILSAKVDCPEGYKKISTGSGNPDCRYLYSVNNYSLSLPGCSHICIKEVMEPQCCPGYWGTDCMECPERAETPCSNRGVCSDGLSGNGTCSCSVRLSGPTVSSNFLRLYPPTKSAACICLHGLCNSGMKGDGTCTCFSGYKGRYCDQLLSRDLSMIFHFDIFSTGSKTDWLCSCVVFYQDSNREDLSLFPSFCLMGYCLTCAPTSLYFLVFFCGGCVIRLSEGLGLCDVLYRRLQVHQPSEVSCRTCKLFIPTLRGDQSINHISFLNLKVFPVTCTCNEGYVGDGKTCYGNIMQRLRELNAEPGGKWTGQLSSAITLFDSSLSWPLTSLGPFTIFIPTNKGFKGTSLKTLVSDQLNARYLSKLHMVATELSYETLKRGDIYYTLTGKSGESVMNEEDQQVKIRIHGSKKKASILQGDIVASNGVIHIINKLMDSVEPTVESNKEENLLTIVANNGKFNKFRSLLQKSAIANLLEGPGPITIFAPTNSALESMKEGTLEYLLSPEGNNKLLELVRNHIIPSVELEVVSIVSSPRSVTMASQVLTFNVSSNGQMLVNGEVILEADVEAKNGRLYSVDGVLIPPSIEPVLPHRCDISESKIVAGQCVSCLKVTRTSCASGEATGTFKRGCIYTSSVIGVKIPTIGCAQYCNQTVTRPLCCSGFYGRECSPCPGGFSQPCSARGQCVDGISGNGTCVCQENFKGSRCQYCTDPSRYGPNCDKSCPCVHGQCDNRPDSDGSCKQGTCQPEYTGRFCERQAQPCGPRVDYCHAHAACDFNGGAVRCVCKPGYRGDGITCVEVDPCTQPERGGCSVNAKCVKTGPGAHVCECLAGWRADGDGCQEINHCLEPRRGGCHQNANCIHIGPGQQSDCECKKGFRGNGKECVAVNPCVEQSGQCHYMATCQYLSPGSWKCVCQEGYAGDGTVCYGNVATELSTIPDGSEFNKWVNDSGLHQMLSEGPNVTLLVPSTRAVEKMAKEDKDFWLMQKNLPSFVKFHITQGINQLIDLRNTTSGLLPTALGKTSLRVSNINETVIINGGMIISPNIAATNGIIHLIDKVLIPDQKMSEGLPDLLTQLSQMPEHSVFRSYLIQYNLTEEIEAAAAYTVFAPSNGAITAFLKENGSATLEENTIRYHIVLSEKLLEPDLRKGKHQETMLGFSYQVGFFMRNNQLFVNDARLNFTDVETYQGVIHGVEKVLKIQQNHCGKKLKDIVQGECGSCSKENLCPKGTSPVLGVRNNCLHRYYILGQRFFSIGCRPACANTTVIWDCCEGFFGAQCEPCPGPPGKPCFGNGLCLDRINGSGECQCRPGFNGTACEDCQTSRYGVHCDQECACAHGICSAGVSGDGVCECELGWRGVLCDSEITQDSCNGTCHTSANCLVRSDGTSHCKCAAGFRGNGTFCSAVDACEINNGGCSSNAICRRTTPGKRLCTCNTGYSGDGVVCLEINPCLEDNGGCQENAECTHTGPNQSACNCKSGYSGNGKMCKSINPCLKKNGGCSDYATCTHIGPGERNCTCKRGYMGDGLKCKGTLNKELIVNTNTKEFYLKLQLERIKDLDQDGPFTVFAPNSDAFRKEGNLAKWSSKGLLSQILRYHLVSCHALQPGELTAVQNVTTLQGETITITSSEDTIYLNNKVKVVSSDTMSINGIIHEIDTILVPKNLQVIPKTYFGIIPENLTSVAEQQGYTTFSKLLEDTDVLSLVADPIHQPVTLFWPTDRTMAALPQEQKDFLYSSDNRDKLLEYLKYHIVRDGQILASDLPHSSALVTLQGSELQVRCGGAGRIGDLFLNDGKCRIVQRQLVFNGGIAHGIDCLLSPPSFGGRCDTMDTIDILGRCGRCSSIPPCPYNSKQRAVKKCDILTSFTFLDPGCQHTCSVVLWRPKCCPSYFGRDCLACPGGAGGPCSLHGKCDDGRSGSGNCTCEPGFTGTACELCLPGHYGASCQVCNCTEHGQCDEGVTGSGTCFCAEGWTGTTCETQLAVEPVCSPTCSQNAVCKEGNNCECKPFYEGDGRTCTVVNLCQQQNGGCAQISKCTQKGVEVTCTCPKGHSGDGYDCIPVDPCVEDDNGGCHEHAVCTMTGPGKRRCECKSGYIGDGLDCEVKELPINRCTQSNGWCHPDALCADLHFEDKTVGVFHLRSPRGPYKLNYAESQESCRKQEATVATYTQLSYAQQAGFHICAAGWLAGKRVAYPTVYANPKCGFGHVGIVDYGIRVNLSETWDTFCYRIKDVKCTCKPGYIGDGSSCSGNLLQVLQLKPTFSNFLSQILNYSSNSHHGKDFLNHLRNLTVHSTLFVPDNSALLDNETLSGRDIENHLSPGRTLNFQDLTNGSRVLTRLGHSLLISGFGDLSNGSVGTASRYVDGRFIVDWNIRASNGIIHVIESPLRAPPLETMTIKPNSSSAMGVTVLGVLIADSELGSDGMMRVCWESKQVLFLYSVIDKFDESEPQRAIFRRDLDIYVHFFKDQIKTDSDKHQVVNSGPYDLFQDS</sequence>
<dbReference type="Proteomes" id="UP000018468">
    <property type="component" value="Linkage group LG8"/>
</dbReference>
<evidence type="ECO:0000256" key="6">
    <source>
        <dbReference type="ARBA" id="ARBA00023157"/>
    </source>
</evidence>
<dbReference type="InterPro" id="IPR016187">
    <property type="entry name" value="CTDL_fold"/>
</dbReference>
<feature type="domain" description="EGF-like" evidence="13">
    <location>
        <begin position="1931"/>
        <end position="1971"/>
    </location>
</feature>
<dbReference type="SMART" id="SM00180">
    <property type="entry name" value="EGF_Lam"/>
    <property type="match status" value="3"/>
</dbReference>
<dbReference type="Pfam" id="PF00193">
    <property type="entry name" value="Xlink"/>
    <property type="match status" value="1"/>
</dbReference>
<dbReference type="PROSITE" id="PS50026">
    <property type="entry name" value="EGF_3"/>
    <property type="match status" value="15"/>
</dbReference>
<comment type="subcellular location">
    <subcellularLocation>
        <location evidence="1">Membrane</location>
        <topology evidence="1">Single-pass type I membrane protein</topology>
    </subcellularLocation>
</comment>
<dbReference type="InParanoid" id="W5NCW4"/>
<dbReference type="GO" id="GO:0090118">
    <property type="term" value="P:receptor-mediated endocytosis involved in cholesterol transport"/>
    <property type="evidence" value="ECO:0007669"/>
    <property type="project" value="Ensembl"/>
</dbReference>
<evidence type="ECO:0000259" key="13">
    <source>
        <dbReference type="PROSITE" id="PS50026"/>
    </source>
</evidence>
<dbReference type="STRING" id="7918.ENSLOCP00000018473"/>
<dbReference type="FunFam" id="2.10.25.10:FF:000470">
    <property type="entry name" value="Stabilin 2"/>
    <property type="match status" value="1"/>
</dbReference>
<dbReference type="GO" id="GO:0007155">
    <property type="term" value="P:cell adhesion"/>
    <property type="evidence" value="ECO:0007669"/>
    <property type="project" value="InterPro"/>
</dbReference>
<feature type="domain" description="FAS1" evidence="14">
    <location>
        <begin position="344"/>
        <end position="478"/>
    </location>
</feature>
<feature type="domain" description="EGF-like" evidence="13">
    <location>
        <begin position="841"/>
        <end position="883"/>
    </location>
</feature>
<dbReference type="SUPFAM" id="SSF56436">
    <property type="entry name" value="C-type lectin-like"/>
    <property type="match status" value="1"/>
</dbReference>
<feature type="domain" description="EGF-like" evidence="13">
    <location>
        <begin position="2096"/>
        <end position="2138"/>
    </location>
</feature>
<dbReference type="Pfam" id="PF12947">
    <property type="entry name" value="EGF_3"/>
    <property type="match status" value="7"/>
</dbReference>
<dbReference type="InterPro" id="IPR000782">
    <property type="entry name" value="FAS1_domain"/>
</dbReference>
<feature type="domain" description="EGF-like" evidence="13">
    <location>
        <begin position="1978"/>
        <end position="2015"/>
    </location>
</feature>
<dbReference type="GO" id="GO:0034383">
    <property type="term" value="P:low-density lipoprotein particle clearance"/>
    <property type="evidence" value="ECO:0007669"/>
    <property type="project" value="Ensembl"/>
</dbReference>
<feature type="domain" description="EGF-like" evidence="13">
    <location>
        <begin position="800"/>
        <end position="840"/>
    </location>
</feature>
<dbReference type="GeneTree" id="ENSGT00940000156566"/>
<dbReference type="SUPFAM" id="SSF57196">
    <property type="entry name" value="EGF/Laminin"/>
    <property type="match status" value="2"/>
</dbReference>
<dbReference type="FunFam" id="2.10.25.10:FF:000040">
    <property type="entry name" value="Stabilin 2"/>
    <property type="match status" value="6"/>
</dbReference>
<dbReference type="FunFam" id="2.30.180.10:FF:000017">
    <property type="entry name" value="Stabilin 2"/>
    <property type="match status" value="1"/>
</dbReference>
<dbReference type="SUPFAM" id="SSF82153">
    <property type="entry name" value="FAS1 domain"/>
    <property type="match status" value="7"/>
</dbReference>
<dbReference type="InterPro" id="IPR000538">
    <property type="entry name" value="Link_dom"/>
</dbReference>
<feature type="disulfide bond" evidence="10">
    <location>
        <begin position="740"/>
        <end position="749"/>
    </location>
</feature>
<feature type="domain" description="EGF-like" evidence="13">
    <location>
        <begin position="1320"/>
        <end position="1358"/>
    </location>
</feature>
<evidence type="ECO:0000256" key="4">
    <source>
        <dbReference type="ARBA" id="ARBA00022989"/>
    </source>
</evidence>
<dbReference type="InterPro" id="IPR024731">
    <property type="entry name" value="NELL2-like_EGF"/>
</dbReference>
<dbReference type="GO" id="GO:0060837">
    <property type="term" value="P:blood vessel endothelial cell differentiation"/>
    <property type="evidence" value="ECO:0007669"/>
    <property type="project" value="Ensembl"/>
</dbReference>
<dbReference type="PROSITE" id="PS50963">
    <property type="entry name" value="LINK_2"/>
    <property type="match status" value="1"/>
</dbReference>
<feature type="chain" id="PRO_5004869164" evidence="12">
    <location>
        <begin position="26"/>
        <end position="2525"/>
    </location>
</feature>
<feature type="disulfide bond" evidence="10">
    <location>
        <begin position="1392"/>
        <end position="1401"/>
    </location>
</feature>
<feature type="domain" description="EGF-like" evidence="13">
    <location>
        <begin position="2020"/>
        <end position="2054"/>
    </location>
</feature>
<dbReference type="InterPro" id="IPR000742">
    <property type="entry name" value="EGF"/>
</dbReference>
<evidence type="ECO:0000259" key="14">
    <source>
        <dbReference type="PROSITE" id="PS50213"/>
    </source>
</evidence>
<dbReference type="EMBL" id="AHAT01025747">
    <property type="status" value="NOT_ANNOTATED_CDS"/>
    <property type="molecule type" value="Genomic_DNA"/>
</dbReference>
<keyword evidence="17" id="KW-1185">Reference proteome</keyword>
<dbReference type="InterPro" id="IPR016186">
    <property type="entry name" value="C-type_lectin-like/link_sf"/>
</dbReference>
<evidence type="ECO:0000256" key="5">
    <source>
        <dbReference type="ARBA" id="ARBA00023136"/>
    </source>
</evidence>
<dbReference type="SUPFAM" id="SSF57184">
    <property type="entry name" value="Growth factor receptor domain"/>
    <property type="match status" value="1"/>
</dbReference>
<dbReference type="EMBL" id="AHAT01025746">
    <property type="status" value="NOT_ANNOTATED_CDS"/>
    <property type="molecule type" value="Genomic_DNA"/>
</dbReference>
<feature type="disulfide bond" evidence="10">
    <location>
        <begin position="2005"/>
        <end position="2014"/>
    </location>
</feature>
<evidence type="ECO:0000256" key="7">
    <source>
        <dbReference type="ARBA" id="ARBA00023170"/>
    </source>
</evidence>
<dbReference type="EMBL" id="AHAT01025749">
    <property type="status" value="NOT_ANNOTATED_CDS"/>
    <property type="molecule type" value="Genomic_DNA"/>
</dbReference>
<reference evidence="17" key="1">
    <citation type="submission" date="2011-12" db="EMBL/GenBank/DDBJ databases">
        <title>The Draft Genome of Lepisosteus oculatus.</title>
        <authorList>
            <consortium name="The Broad Institute Genome Assembly &amp; Analysis Group"/>
            <consortium name="Computational R&amp;D Group"/>
            <consortium name="and Sequencing Platform"/>
            <person name="Di Palma F."/>
            <person name="Alfoldi J."/>
            <person name="Johnson J."/>
            <person name="Berlin A."/>
            <person name="Gnerre S."/>
            <person name="Jaffe D."/>
            <person name="MacCallum I."/>
            <person name="Young S."/>
            <person name="Walker B.J."/>
            <person name="Lander E.S."/>
            <person name="Lindblad-Toh K."/>
        </authorList>
    </citation>
    <scope>NUCLEOTIDE SEQUENCE [LARGE SCALE GENOMIC DNA]</scope>
</reference>
<feature type="domain" description="EGF-like" evidence="13">
    <location>
        <begin position="1365"/>
        <end position="1402"/>
    </location>
</feature>
<dbReference type="PROSITE" id="PS01241">
    <property type="entry name" value="LINK_1"/>
    <property type="match status" value="1"/>
</dbReference>
<reference evidence="16" key="3">
    <citation type="submission" date="2025-09" db="UniProtKB">
        <authorList>
            <consortium name="Ensembl"/>
        </authorList>
    </citation>
    <scope>IDENTIFICATION</scope>
</reference>
<feature type="disulfide bond" evidence="10">
    <location>
        <begin position="1373"/>
        <end position="1390"/>
    </location>
</feature>
<evidence type="ECO:0000259" key="15">
    <source>
        <dbReference type="PROSITE" id="PS50963"/>
    </source>
</evidence>
<feature type="domain" description="EGF-like" evidence="13">
    <location>
        <begin position="1445"/>
        <end position="1486"/>
    </location>
</feature>
<dbReference type="Ensembl" id="ENSLOCT00000018505.1">
    <property type="protein sequence ID" value="ENSLOCP00000018473.1"/>
    <property type="gene ID" value="ENSLOCG00000015003.1"/>
</dbReference>
<dbReference type="Gene3D" id="2.170.300.10">
    <property type="entry name" value="Tie2 ligand-binding domain superfamily"/>
    <property type="match status" value="2"/>
</dbReference>
<evidence type="ECO:0000313" key="16">
    <source>
        <dbReference type="Ensembl" id="ENSLOCP00000018473.1"/>
    </source>
</evidence>
<dbReference type="GO" id="GO:0005509">
    <property type="term" value="F:calcium ion binding"/>
    <property type="evidence" value="ECO:0007669"/>
    <property type="project" value="InterPro"/>
</dbReference>
<protein>
    <submittedName>
        <fullName evidence="16">Stabilin 2</fullName>
    </submittedName>
</protein>
<accession>W5NCW4</accession>
<keyword evidence="5" id="KW-0472">Membrane</keyword>
<dbReference type="PROSITE" id="PS00022">
    <property type="entry name" value="EGF_1"/>
    <property type="match status" value="6"/>
</dbReference>
<keyword evidence="9" id="KW-0424">Laminin EGF-like domain</keyword>
<dbReference type="GO" id="GO:0150024">
    <property type="term" value="P:oxidised low-density lipoprotein particle clearance"/>
    <property type="evidence" value="ECO:0007669"/>
    <property type="project" value="Ensembl"/>
</dbReference>
<feature type="domain" description="FAS1" evidence="14">
    <location>
        <begin position="2284"/>
        <end position="2422"/>
    </location>
</feature>
<dbReference type="GO" id="GO:1901492">
    <property type="term" value="P:positive regulation of lymphangiogenesis"/>
    <property type="evidence" value="ECO:0007669"/>
    <property type="project" value="Ensembl"/>
</dbReference>
<evidence type="ECO:0000256" key="9">
    <source>
        <dbReference type="ARBA" id="ARBA00023292"/>
    </source>
</evidence>
<dbReference type="FunFam" id="2.30.180.10:FF:000018">
    <property type="entry name" value="Stabilin 2"/>
    <property type="match status" value="1"/>
</dbReference>